<evidence type="ECO:0000313" key="5">
    <source>
        <dbReference type="EMBL" id="QBQ55795.1"/>
    </source>
</evidence>
<dbReference type="SUPFAM" id="SSF56770">
    <property type="entry name" value="HydA/Nqo6-like"/>
    <property type="match status" value="1"/>
</dbReference>
<keyword evidence="2" id="KW-0560">Oxidoreductase</keyword>
<name>A0A4V1AW89_9GAMM</name>
<dbReference type="InterPro" id="IPR006137">
    <property type="entry name" value="NADH_UbQ_OxRdtase-like_20kDa"/>
</dbReference>
<dbReference type="InterPro" id="IPR037024">
    <property type="entry name" value="NiFe_Hase_small_N_sf"/>
</dbReference>
<dbReference type="PANTHER" id="PTHR42845:SF3">
    <property type="entry name" value="CYTOSOLIC NIFE-HYDROGENASE, DELTA SUBUNIT"/>
    <property type="match status" value="1"/>
</dbReference>
<dbReference type="Proteomes" id="UP000294325">
    <property type="component" value="Chromosome"/>
</dbReference>
<dbReference type="InterPro" id="IPR051349">
    <property type="entry name" value="Hydrogenase_assoc-protein"/>
</dbReference>
<dbReference type="AlphaFoldDB" id="A0A4V1AW89"/>
<dbReference type="GO" id="GO:0016491">
    <property type="term" value="F:oxidoreductase activity"/>
    <property type="evidence" value="ECO:0007669"/>
    <property type="project" value="UniProtKB-KW"/>
</dbReference>
<dbReference type="OrthoDB" id="9787729at2"/>
<organism evidence="5 6">
    <name type="scientific">Nitrosococcus wardiae</name>
    <dbReference type="NCBI Taxonomy" id="1814290"/>
    <lineage>
        <taxon>Bacteria</taxon>
        <taxon>Pseudomonadati</taxon>
        <taxon>Pseudomonadota</taxon>
        <taxon>Gammaproteobacteria</taxon>
        <taxon>Chromatiales</taxon>
        <taxon>Chromatiaceae</taxon>
        <taxon>Nitrosococcus</taxon>
    </lineage>
</organism>
<dbReference type="GO" id="GO:0051538">
    <property type="term" value="F:3 iron, 4 sulfur cluster binding"/>
    <property type="evidence" value="ECO:0007669"/>
    <property type="project" value="UniProtKB-KW"/>
</dbReference>
<dbReference type="KEGG" id="nwr:E3U44_15705"/>
<keyword evidence="3" id="KW-0408">Iron</keyword>
<evidence type="ECO:0000256" key="2">
    <source>
        <dbReference type="ARBA" id="ARBA00023002"/>
    </source>
</evidence>
<keyword evidence="3" id="KW-0411">Iron-sulfur</keyword>
<proteinExistence type="predicted"/>
<dbReference type="RefSeq" id="WP_134359050.1">
    <property type="nucleotide sequence ID" value="NZ_CP038033.1"/>
</dbReference>
<evidence type="ECO:0000256" key="3">
    <source>
        <dbReference type="ARBA" id="ARBA00023291"/>
    </source>
</evidence>
<keyword evidence="6" id="KW-1185">Reference proteome</keyword>
<dbReference type="Pfam" id="PF01058">
    <property type="entry name" value="Oxidored_q6"/>
    <property type="match status" value="1"/>
</dbReference>
<accession>A0A4V1AW89</accession>
<evidence type="ECO:0000259" key="4">
    <source>
        <dbReference type="Pfam" id="PF01058"/>
    </source>
</evidence>
<keyword evidence="3" id="KW-0003">3Fe-4S</keyword>
<sequence>MSKLRIAVHKFASCDGCQLQFLNLEQELLTLAERVDIAHFIEASSDLGEGPYDVSFVEGSVSTPEEIKRIRQIRQQSRQVIAIGACATGGGIQALRNWGQHEAFLKAVYASPEYIDSLEHSTPFSDHIRLDAELWGCPPDQGQLKRMLADLMAGVTPFVPGESVCLQCKRQGNVCVLVAKGEPCLGPVTRTGCGALCPYQERDCYGCFGPQAGGNTTALGRRFLGLGLSPEAIKHRYRFIYNWAPAFREASQEWESKDITYTPLPSKKEGEWS</sequence>
<evidence type="ECO:0000313" key="6">
    <source>
        <dbReference type="Proteomes" id="UP000294325"/>
    </source>
</evidence>
<evidence type="ECO:0000256" key="1">
    <source>
        <dbReference type="ARBA" id="ARBA00001927"/>
    </source>
</evidence>
<comment type="cofactor">
    <cofactor evidence="1">
        <name>[3Fe-4S] cluster</name>
        <dbReference type="ChEBI" id="CHEBI:21137"/>
    </cofactor>
</comment>
<feature type="domain" description="NADH:ubiquinone oxidoreductase-like 20kDa subunit" evidence="4">
    <location>
        <begin position="14"/>
        <end position="150"/>
    </location>
</feature>
<dbReference type="PANTHER" id="PTHR42845">
    <property type="entry name" value="COENZYME F420-REDUCING HYDROGENASE, GAMMA SUBUNIT"/>
    <property type="match status" value="1"/>
</dbReference>
<dbReference type="Gene3D" id="3.40.50.700">
    <property type="entry name" value="NADH:ubiquinone oxidoreductase-like, 20kDa subunit"/>
    <property type="match status" value="1"/>
</dbReference>
<keyword evidence="3" id="KW-0479">Metal-binding</keyword>
<dbReference type="EMBL" id="CP038033">
    <property type="protein sequence ID" value="QBQ55795.1"/>
    <property type="molecule type" value="Genomic_DNA"/>
</dbReference>
<protein>
    <submittedName>
        <fullName evidence="5">Sulfhydrogenase subunit delta</fullName>
    </submittedName>
</protein>
<gene>
    <name evidence="5" type="ORF">E3U44_15705</name>
</gene>
<reference evidence="5 6" key="1">
    <citation type="submission" date="2019-03" db="EMBL/GenBank/DDBJ databases">
        <title>The genome sequence of Nitrosococcus wardiae strain D1FHST reveals the archetypal metabolic capacity of ammonia-oxidizing Gammaproteobacteria.</title>
        <authorList>
            <person name="Wang L."/>
            <person name="Lim C.K."/>
            <person name="Hanson T.E."/>
            <person name="Dang H."/>
            <person name="Klotz M.G."/>
        </authorList>
    </citation>
    <scope>NUCLEOTIDE SEQUENCE [LARGE SCALE GENOMIC DNA]</scope>
    <source>
        <strain evidence="5 6">D1FHS</strain>
    </source>
</reference>